<dbReference type="Proteomes" id="UP000515307">
    <property type="component" value="Chromosome"/>
</dbReference>
<dbReference type="KEGG" id="sfiy:F0344_15855"/>
<evidence type="ECO:0000313" key="3">
    <source>
        <dbReference type="Proteomes" id="UP000515307"/>
    </source>
</evidence>
<protein>
    <submittedName>
        <fullName evidence="2">Uncharacterized protein</fullName>
    </submittedName>
</protein>
<name>A0A7G7BKP9_9ACTN</name>
<keyword evidence="3" id="KW-1185">Reference proteome</keyword>
<evidence type="ECO:0000256" key="1">
    <source>
        <dbReference type="SAM" id="MobiDB-lite"/>
    </source>
</evidence>
<dbReference type="RefSeq" id="WP_185299415.1">
    <property type="nucleotide sequence ID" value="NZ_CP045702.1"/>
</dbReference>
<dbReference type="AlphaFoldDB" id="A0A7G7BKP9"/>
<gene>
    <name evidence="2" type="ORF">F0344_15855</name>
</gene>
<sequence length="254" mass="27145">MSTAGPDPAAPPRRCPRGRTSLLIAAAALLGVAGGTAAGYGIQAERAPTPLAALSQPGLAYPAKPLPADRVPDPLPASQDRQAATGGDLRKLLLAEPKGWDTSDDPSLLDGWVGLGGYAVQFKDEGYMYEELISMDLRRVAGASWERGQREVHIRLVQFRSGTELGAVDHAESQLSYMDDSEAGAGNAGHAIKGAGIGRYYLYPVKNEPGYLPQYQARAVAQRGDVMMEINIFDTKSIAKTDIRTLAERQLGRL</sequence>
<dbReference type="EMBL" id="CP045702">
    <property type="protein sequence ID" value="QNE75914.1"/>
    <property type="molecule type" value="Genomic_DNA"/>
</dbReference>
<evidence type="ECO:0000313" key="2">
    <source>
        <dbReference type="EMBL" id="QNE75914.1"/>
    </source>
</evidence>
<reference evidence="3" key="1">
    <citation type="submission" date="2019-10" db="EMBL/GenBank/DDBJ databases">
        <title>Antimicrobial potential of Antarctic Bacteria.</title>
        <authorList>
            <person name="Benaud N."/>
            <person name="Edwards R.J."/>
            <person name="Ferrari B.C."/>
        </authorList>
    </citation>
    <scope>NUCLEOTIDE SEQUENCE [LARGE SCALE GENOMIC DNA]</scope>
    <source>
        <strain evidence="3">NBSH44</strain>
    </source>
</reference>
<feature type="region of interest" description="Disordered" evidence="1">
    <location>
        <begin position="63"/>
        <end position="87"/>
    </location>
</feature>
<accession>A0A7G7BKP9</accession>
<proteinExistence type="predicted"/>
<organism evidence="2 3">
    <name type="scientific">Streptomyces finlayi</name>
    <dbReference type="NCBI Taxonomy" id="67296"/>
    <lineage>
        <taxon>Bacteria</taxon>
        <taxon>Bacillati</taxon>
        <taxon>Actinomycetota</taxon>
        <taxon>Actinomycetes</taxon>
        <taxon>Kitasatosporales</taxon>
        <taxon>Streptomycetaceae</taxon>
        <taxon>Streptomyces</taxon>
    </lineage>
</organism>